<dbReference type="AlphaFoldDB" id="A0A9X0A5H8"/>
<evidence type="ECO:0000313" key="3">
    <source>
        <dbReference type="Proteomes" id="UP001163046"/>
    </source>
</evidence>
<comment type="caution">
    <text evidence="2">The sequence shown here is derived from an EMBL/GenBank/DDBJ whole genome shotgun (WGS) entry which is preliminary data.</text>
</comment>
<accession>A0A9X0A5H8</accession>
<organism evidence="2 3">
    <name type="scientific">Desmophyllum pertusum</name>
    <dbReference type="NCBI Taxonomy" id="174260"/>
    <lineage>
        <taxon>Eukaryota</taxon>
        <taxon>Metazoa</taxon>
        <taxon>Cnidaria</taxon>
        <taxon>Anthozoa</taxon>
        <taxon>Hexacorallia</taxon>
        <taxon>Scleractinia</taxon>
        <taxon>Caryophylliina</taxon>
        <taxon>Caryophylliidae</taxon>
        <taxon>Desmophyllum</taxon>
    </lineage>
</organism>
<evidence type="ECO:0000256" key="1">
    <source>
        <dbReference type="SAM" id="SignalP"/>
    </source>
</evidence>
<sequence>MKIRLSVALFFCLLHCSFADVEEPDDFCDEGPPGKYCLLDLSGWHDCHVDPSTGKMVDKIYSCAPNTRCACFYGPSCPGFLDDPCQPYQLPPPTPSKYTLYYNAKRTDCSPQGCLNTYYSGRQVQSLTEYKKRDDVYAKFWSSVFVLPGNGSSFLQTNVRWDMKQCKTQQIKAFPETEIPPYFSYNGTIKIGYRLCEKWIWKTGGHNAGQPTSFTAYYISNQTNAGQQRYPAVSGVDADPFVPVMVETIANSGPVGKTSFHLVLNITAFLIGEVDEELLNLPEFC</sequence>
<proteinExistence type="predicted"/>
<reference evidence="2" key="1">
    <citation type="submission" date="2023-01" db="EMBL/GenBank/DDBJ databases">
        <title>Genome assembly of the deep-sea coral Lophelia pertusa.</title>
        <authorList>
            <person name="Herrera S."/>
            <person name="Cordes E."/>
        </authorList>
    </citation>
    <scope>NUCLEOTIDE SEQUENCE</scope>
    <source>
        <strain evidence="2">USNM1676648</strain>
        <tissue evidence="2">Polyp</tissue>
    </source>
</reference>
<dbReference type="OrthoDB" id="5976238at2759"/>
<feature type="chain" id="PRO_5040967325" evidence="1">
    <location>
        <begin position="20"/>
        <end position="285"/>
    </location>
</feature>
<dbReference type="EMBL" id="MU825398">
    <property type="protein sequence ID" value="KAJ7393410.1"/>
    <property type="molecule type" value="Genomic_DNA"/>
</dbReference>
<keyword evidence="3" id="KW-1185">Reference proteome</keyword>
<keyword evidence="1" id="KW-0732">Signal</keyword>
<dbReference type="Proteomes" id="UP001163046">
    <property type="component" value="Unassembled WGS sequence"/>
</dbReference>
<gene>
    <name evidence="2" type="ORF">OS493_006383</name>
</gene>
<feature type="signal peptide" evidence="1">
    <location>
        <begin position="1"/>
        <end position="19"/>
    </location>
</feature>
<name>A0A9X0A5H8_9CNID</name>
<evidence type="ECO:0000313" key="2">
    <source>
        <dbReference type="EMBL" id="KAJ7393410.1"/>
    </source>
</evidence>
<protein>
    <submittedName>
        <fullName evidence="2">Uncharacterized protein</fullName>
    </submittedName>
</protein>